<sequence length="287" mass="29324">MAESVLVLDVGGTKTLAALVRGAEVLAEARVPTDATASPDVWIDAAGREAQAWAGRFDRVVAAVTGIVADGRWSALNPGTLAIPDGFPLEERLRTRFCVPAVALNDAQAAAWGEYRHGAGQGADMVFVTVSTGVGGGIVLGGRLVRGRGGLAGHFGIAYPLPEDSAFAHVEDGIAGRWVAAEAAREGHGLDARGVFEAAGRGEAWAEALLSRQAHRASRLLANIQLAIAPDVIVVGGGIGLADGYLARLEAALASTPPVRRPRLVAAALGTRAGLVGAADIAKQDAV</sequence>
<evidence type="ECO:0000313" key="1">
    <source>
        <dbReference type="EMBL" id="MBB5224493.1"/>
    </source>
</evidence>
<dbReference type="RefSeq" id="WP_184155280.1">
    <property type="nucleotide sequence ID" value="NZ_JACHFM010000008.1"/>
</dbReference>
<accession>A0A840SZ66</accession>
<dbReference type="EMBL" id="JACHFM010000008">
    <property type="protein sequence ID" value="MBB5224493.1"/>
    <property type="molecule type" value="Genomic_DNA"/>
</dbReference>
<name>A0A840SZ66_9RHOB</name>
<proteinExistence type="predicted"/>
<protein>
    <submittedName>
        <fullName evidence="1">Putative NBD/HSP70 family sugar kinase</fullName>
    </submittedName>
</protein>
<reference evidence="1 2" key="1">
    <citation type="submission" date="2020-08" db="EMBL/GenBank/DDBJ databases">
        <title>Genomic Encyclopedia of Type Strains, Phase IV (KMG-IV): sequencing the most valuable type-strain genomes for metagenomic binning, comparative biology and taxonomic classification.</title>
        <authorList>
            <person name="Goeker M."/>
        </authorList>
    </citation>
    <scope>NUCLEOTIDE SEQUENCE [LARGE SCALE GENOMIC DNA]</scope>
    <source>
        <strain evidence="1 2">DSM 101730</strain>
    </source>
</reference>
<keyword evidence="1" id="KW-0808">Transferase</keyword>
<dbReference type="SUPFAM" id="SSF53067">
    <property type="entry name" value="Actin-like ATPase domain"/>
    <property type="match status" value="1"/>
</dbReference>
<evidence type="ECO:0000313" key="2">
    <source>
        <dbReference type="Proteomes" id="UP000549457"/>
    </source>
</evidence>
<gene>
    <name evidence="1" type="ORF">HNP73_004464</name>
</gene>
<dbReference type="Gene3D" id="3.30.420.40">
    <property type="match status" value="2"/>
</dbReference>
<keyword evidence="1" id="KW-0418">Kinase</keyword>
<dbReference type="Proteomes" id="UP000549457">
    <property type="component" value="Unassembled WGS sequence"/>
</dbReference>
<dbReference type="GO" id="GO:0009384">
    <property type="term" value="F:N-acylmannosamine kinase activity"/>
    <property type="evidence" value="ECO:0007669"/>
    <property type="project" value="TreeGrafter"/>
</dbReference>
<dbReference type="InterPro" id="IPR043129">
    <property type="entry name" value="ATPase_NBD"/>
</dbReference>
<dbReference type="PANTHER" id="PTHR18964:SF169">
    <property type="entry name" value="N-ACETYLMANNOSAMINE KINASE"/>
    <property type="match status" value="1"/>
</dbReference>
<dbReference type="Pfam" id="PF00480">
    <property type="entry name" value="ROK"/>
    <property type="match status" value="1"/>
</dbReference>
<dbReference type="PANTHER" id="PTHR18964">
    <property type="entry name" value="ROK (REPRESSOR, ORF, KINASE) FAMILY"/>
    <property type="match status" value="1"/>
</dbReference>
<dbReference type="InterPro" id="IPR000600">
    <property type="entry name" value="ROK"/>
</dbReference>
<dbReference type="AlphaFoldDB" id="A0A840SZ66"/>
<dbReference type="GO" id="GO:0019262">
    <property type="term" value="P:N-acetylneuraminate catabolic process"/>
    <property type="evidence" value="ECO:0007669"/>
    <property type="project" value="TreeGrafter"/>
</dbReference>
<comment type="caution">
    <text evidence="1">The sequence shown here is derived from an EMBL/GenBank/DDBJ whole genome shotgun (WGS) entry which is preliminary data.</text>
</comment>
<keyword evidence="2" id="KW-1185">Reference proteome</keyword>
<organism evidence="1 2">
    <name type="scientific">Amaricoccus macauensis</name>
    <dbReference type="NCBI Taxonomy" id="57001"/>
    <lineage>
        <taxon>Bacteria</taxon>
        <taxon>Pseudomonadati</taxon>
        <taxon>Pseudomonadota</taxon>
        <taxon>Alphaproteobacteria</taxon>
        <taxon>Rhodobacterales</taxon>
        <taxon>Paracoccaceae</taxon>
        <taxon>Amaricoccus</taxon>
    </lineage>
</organism>